<feature type="compositionally biased region" description="Polar residues" evidence="1">
    <location>
        <begin position="142"/>
        <end position="155"/>
    </location>
</feature>
<dbReference type="AlphaFoldDB" id="A0A3N0BL19"/>
<evidence type="ECO:0000256" key="2">
    <source>
        <dbReference type="SAM" id="Phobius"/>
    </source>
</evidence>
<feature type="region of interest" description="Disordered" evidence="1">
    <location>
        <begin position="132"/>
        <end position="155"/>
    </location>
</feature>
<dbReference type="EMBL" id="QICD01000001">
    <property type="protein sequence ID" value="RNL49027.1"/>
    <property type="molecule type" value="Genomic_DNA"/>
</dbReference>
<keyword evidence="2" id="KW-0472">Membrane</keyword>
<keyword evidence="2" id="KW-1133">Transmembrane helix</keyword>
<comment type="caution">
    <text evidence="3">The sequence shown here is derived from an EMBL/GenBank/DDBJ whole genome shotgun (WGS) entry which is preliminary data.</text>
</comment>
<organism evidence="3 4">
    <name type="scientific">Paraeggerthella hongkongensis</name>
    <dbReference type="NCBI Taxonomy" id="230658"/>
    <lineage>
        <taxon>Bacteria</taxon>
        <taxon>Bacillati</taxon>
        <taxon>Actinomycetota</taxon>
        <taxon>Coriobacteriia</taxon>
        <taxon>Eggerthellales</taxon>
        <taxon>Eggerthellaceae</taxon>
        <taxon>Paraeggerthella</taxon>
    </lineage>
</organism>
<sequence length="191" mass="21417">MKKSNVIIFALLAAISAFLLWLWYFLGFNRVDDPLDLVLSIVWWVVIAAAILVIVKMEQVRRQRIRTVYVGDGSTFNSEKGLMSFMEGASMQDAIASIVENLKYDFTREDFPDQDKFQAKYFVRTKDFKTEESPEAVKDQPTESAQTSPGSSASVQRIWSGEVVVAATGEEKPFETPEELAAILTTFEAAA</sequence>
<reference evidence="4" key="1">
    <citation type="submission" date="2018-05" db="EMBL/GenBank/DDBJ databases">
        <title>Genome Sequencing of selected type strains of the family Eggerthellaceae.</title>
        <authorList>
            <person name="Danylec N."/>
            <person name="Stoll D.A."/>
            <person name="Doetsch A."/>
            <person name="Huch M."/>
        </authorList>
    </citation>
    <scope>NUCLEOTIDE SEQUENCE [LARGE SCALE GENOMIC DNA]</scope>
    <source>
        <strain evidence="4">DSM 16106</strain>
    </source>
</reference>
<evidence type="ECO:0000313" key="3">
    <source>
        <dbReference type="EMBL" id="RNL49027.1"/>
    </source>
</evidence>
<feature type="compositionally biased region" description="Basic and acidic residues" evidence="1">
    <location>
        <begin position="132"/>
        <end position="141"/>
    </location>
</feature>
<dbReference type="OrthoDB" id="3196632at2"/>
<accession>A0A3N0BL19</accession>
<evidence type="ECO:0000256" key="1">
    <source>
        <dbReference type="SAM" id="MobiDB-lite"/>
    </source>
</evidence>
<keyword evidence="4" id="KW-1185">Reference proteome</keyword>
<evidence type="ECO:0000313" key="4">
    <source>
        <dbReference type="Proteomes" id="UP000278632"/>
    </source>
</evidence>
<feature type="transmembrane region" description="Helical" evidence="2">
    <location>
        <begin position="7"/>
        <end position="25"/>
    </location>
</feature>
<dbReference type="RefSeq" id="WP_123191106.1">
    <property type="nucleotide sequence ID" value="NZ_QICD01000001.1"/>
</dbReference>
<keyword evidence="2" id="KW-0812">Transmembrane</keyword>
<feature type="transmembrane region" description="Helical" evidence="2">
    <location>
        <begin position="37"/>
        <end position="55"/>
    </location>
</feature>
<proteinExistence type="predicted"/>
<dbReference type="Proteomes" id="UP000278632">
    <property type="component" value="Unassembled WGS sequence"/>
</dbReference>
<name>A0A3N0BL19_9ACTN</name>
<protein>
    <submittedName>
        <fullName evidence="3">Uncharacterized protein</fullName>
    </submittedName>
</protein>
<gene>
    <name evidence="3" type="ORF">DMP08_00805</name>
</gene>